<evidence type="ECO:0000313" key="2">
    <source>
        <dbReference type="EMBL" id="CAK7347238.1"/>
    </source>
</evidence>
<protein>
    <submittedName>
        <fullName evidence="2">Uncharacterized protein</fullName>
    </submittedName>
</protein>
<keyword evidence="3" id="KW-1185">Reference proteome</keyword>
<comment type="caution">
    <text evidence="2">The sequence shown here is derived from an EMBL/GenBank/DDBJ whole genome shotgun (WGS) entry which is preliminary data.</text>
</comment>
<evidence type="ECO:0000256" key="1">
    <source>
        <dbReference type="SAM" id="MobiDB-lite"/>
    </source>
</evidence>
<dbReference type="EMBL" id="CAWUPB010001173">
    <property type="protein sequence ID" value="CAK7347238.1"/>
    <property type="molecule type" value="Genomic_DNA"/>
</dbReference>
<gene>
    <name evidence="2" type="ORF">DCAF_LOCUS19922</name>
</gene>
<feature type="region of interest" description="Disordered" evidence="1">
    <location>
        <begin position="1"/>
        <end position="25"/>
    </location>
</feature>
<sequence length="61" mass="7145">MKCMLGEDPQEHLRRKPQTDMMGPESLNSLVRRMDCERMFSHMGHEIFDPLPVTVTISRTQ</sequence>
<dbReference type="Proteomes" id="UP001314170">
    <property type="component" value="Unassembled WGS sequence"/>
</dbReference>
<name>A0AAV1SA56_9ROSI</name>
<proteinExistence type="predicted"/>
<organism evidence="2 3">
    <name type="scientific">Dovyalis caffra</name>
    <dbReference type="NCBI Taxonomy" id="77055"/>
    <lineage>
        <taxon>Eukaryota</taxon>
        <taxon>Viridiplantae</taxon>
        <taxon>Streptophyta</taxon>
        <taxon>Embryophyta</taxon>
        <taxon>Tracheophyta</taxon>
        <taxon>Spermatophyta</taxon>
        <taxon>Magnoliopsida</taxon>
        <taxon>eudicotyledons</taxon>
        <taxon>Gunneridae</taxon>
        <taxon>Pentapetalae</taxon>
        <taxon>rosids</taxon>
        <taxon>fabids</taxon>
        <taxon>Malpighiales</taxon>
        <taxon>Salicaceae</taxon>
        <taxon>Flacourtieae</taxon>
        <taxon>Dovyalis</taxon>
    </lineage>
</organism>
<accession>A0AAV1SA56</accession>
<reference evidence="2 3" key="1">
    <citation type="submission" date="2024-01" db="EMBL/GenBank/DDBJ databases">
        <authorList>
            <person name="Waweru B."/>
        </authorList>
    </citation>
    <scope>NUCLEOTIDE SEQUENCE [LARGE SCALE GENOMIC DNA]</scope>
</reference>
<dbReference type="AlphaFoldDB" id="A0AAV1SA56"/>
<evidence type="ECO:0000313" key="3">
    <source>
        <dbReference type="Proteomes" id="UP001314170"/>
    </source>
</evidence>